<evidence type="ECO:0000313" key="9">
    <source>
        <dbReference type="EMBL" id="CAF0827461.1"/>
    </source>
</evidence>
<proteinExistence type="inferred from homology"/>
<dbReference type="InterPro" id="IPR045237">
    <property type="entry name" value="COPS7/eIF3m"/>
</dbReference>
<dbReference type="Proteomes" id="UP000663823">
    <property type="component" value="Unassembled WGS sequence"/>
</dbReference>
<evidence type="ECO:0000313" key="17">
    <source>
        <dbReference type="EMBL" id="CAF4066550.1"/>
    </source>
</evidence>
<dbReference type="PANTHER" id="PTHR15350:SF5">
    <property type="entry name" value="COP9 SIGNALOSOME COMPLEX SUBUNIT 7"/>
    <property type="match status" value="1"/>
</dbReference>
<dbReference type="Proteomes" id="UP000663836">
    <property type="component" value="Unassembled WGS sequence"/>
</dbReference>
<evidence type="ECO:0000313" key="13">
    <source>
        <dbReference type="EMBL" id="CAF1503620.1"/>
    </source>
</evidence>
<organism evidence="15 19">
    <name type="scientific">Rotaria sordida</name>
    <dbReference type="NCBI Taxonomy" id="392033"/>
    <lineage>
        <taxon>Eukaryota</taxon>
        <taxon>Metazoa</taxon>
        <taxon>Spiralia</taxon>
        <taxon>Gnathifera</taxon>
        <taxon>Rotifera</taxon>
        <taxon>Eurotatoria</taxon>
        <taxon>Bdelloidea</taxon>
        <taxon>Philodinida</taxon>
        <taxon>Philodinidae</taxon>
        <taxon>Rotaria</taxon>
    </lineage>
</organism>
<accession>A0A816A1C3</accession>
<dbReference type="Proteomes" id="UP000663870">
    <property type="component" value="Unassembled WGS sequence"/>
</dbReference>
<keyword evidence="6" id="KW-0539">Nucleus</keyword>
<dbReference type="Proteomes" id="UP000663864">
    <property type="component" value="Unassembled WGS sequence"/>
</dbReference>
<feature type="domain" description="PCI" evidence="8">
    <location>
        <begin position="1"/>
        <end position="153"/>
    </location>
</feature>
<keyword evidence="5" id="KW-0736">Signalosome</keyword>
<protein>
    <recommendedName>
        <fullName evidence="8">PCI domain-containing protein</fullName>
    </recommendedName>
</protein>
<dbReference type="Proteomes" id="UP000663854">
    <property type="component" value="Unassembled WGS sequence"/>
</dbReference>
<dbReference type="AlphaFoldDB" id="A0A816A1C3"/>
<dbReference type="EMBL" id="CAJNOH010003284">
    <property type="protein sequence ID" value="CAF1330628.1"/>
    <property type="molecule type" value="Genomic_DNA"/>
</dbReference>
<sequence length="272" mass="30749">MSSQAAQQFLLLAKSVRGLAAVDLVTRVLEHPDIFGFDEFLRLDSLVNALKQDHLQILSTLELFAYGTLSDYESDRTRFISLSPLARRKLQLLTLASLAVHARILPYTLLLKELQIESVRELEDLIIDGIYAQVIRGKLDQLNNRLNVEYAIARDVNSVAFNRMEDVLDKWCKNCSALLHVLKYEAMKANEQKKKTIDEQDKYDKEMLSMIKIIDLQGQASGGGSGRRDGNENNNNLNMLQTSSNILTGNIDSKQGGTKKSARQTVKRFFRS</sequence>
<evidence type="ECO:0000256" key="7">
    <source>
        <dbReference type="SAM" id="MobiDB-lite"/>
    </source>
</evidence>
<dbReference type="GO" id="GO:0008180">
    <property type="term" value="C:COP9 signalosome"/>
    <property type="evidence" value="ECO:0007669"/>
    <property type="project" value="UniProtKB-KW"/>
</dbReference>
<evidence type="ECO:0000259" key="8">
    <source>
        <dbReference type="PROSITE" id="PS50250"/>
    </source>
</evidence>
<dbReference type="EMBL" id="CAJNOO010000791">
    <property type="protein sequence ID" value="CAF1034797.1"/>
    <property type="molecule type" value="Genomic_DNA"/>
</dbReference>
<evidence type="ECO:0000256" key="1">
    <source>
        <dbReference type="ARBA" id="ARBA00004123"/>
    </source>
</evidence>
<dbReference type="EMBL" id="CAJNOT010000083">
    <property type="protein sequence ID" value="CAF0827461.1"/>
    <property type="molecule type" value="Genomic_DNA"/>
</dbReference>
<dbReference type="Proteomes" id="UP000663874">
    <property type="component" value="Unassembled WGS sequence"/>
</dbReference>
<comment type="caution">
    <text evidence="15">The sequence shown here is derived from an EMBL/GenBank/DDBJ whole genome shotgun (WGS) entry which is preliminary data.</text>
</comment>
<dbReference type="Proteomes" id="UP000663882">
    <property type="component" value="Unassembled WGS sequence"/>
</dbReference>
<evidence type="ECO:0000313" key="16">
    <source>
        <dbReference type="EMBL" id="CAF3562322.1"/>
    </source>
</evidence>
<evidence type="ECO:0000313" key="15">
    <source>
        <dbReference type="EMBL" id="CAF1591444.1"/>
    </source>
</evidence>
<evidence type="ECO:0000313" key="12">
    <source>
        <dbReference type="EMBL" id="CAF1330628.1"/>
    </source>
</evidence>
<evidence type="ECO:0000256" key="3">
    <source>
        <dbReference type="ARBA" id="ARBA00008482"/>
    </source>
</evidence>
<evidence type="ECO:0000256" key="5">
    <source>
        <dbReference type="ARBA" id="ARBA00022790"/>
    </source>
</evidence>
<dbReference type="EMBL" id="CAJNOL010004606">
    <property type="protein sequence ID" value="CAF1591444.1"/>
    <property type="molecule type" value="Genomic_DNA"/>
</dbReference>
<evidence type="ECO:0000313" key="11">
    <source>
        <dbReference type="EMBL" id="CAF1330361.1"/>
    </source>
</evidence>
<evidence type="ECO:0000256" key="2">
    <source>
        <dbReference type="ARBA" id="ARBA00004496"/>
    </source>
</evidence>
<dbReference type="OrthoDB" id="10265275at2759"/>
<gene>
    <name evidence="18" type="ORF">FNK824_LOCUS31516</name>
    <name evidence="16" type="ORF">JBS370_LOCUS1899</name>
    <name evidence="14" type="ORF">JXQ802_LOCUS47264</name>
    <name evidence="15" type="ORF">JXQ802_LOCUS47286</name>
    <name evidence="17" type="ORF">OTI717_LOCUS32430</name>
    <name evidence="11" type="ORF">PYM288_LOCUS31377</name>
    <name evidence="12" type="ORF">PYM288_LOCUS31391</name>
    <name evidence="10" type="ORF">RFH988_LOCUS15908</name>
    <name evidence="13" type="ORF">SEV965_LOCUS36201</name>
    <name evidence="9" type="ORF">ZHD862_LOCUS3710</name>
</gene>
<evidence type="ECO:0000256" key="4">
    <source>
        <dbReference type="ARBA" id="ARBA00022490"/>
    </source>
</evidence>
<feature type="region of interest" description="Disordered" evidence="7">
    <location>
        <begin position="248"/>
        <end position="272"/>
    </location>
</feature>
<reference evidence="15" key="1">
    <citation type="submission" date="2021-02" db="EMBL/GenBank/DDBJ databases">
        <authorList>
            <person name="Nowell W R."/>
        </authorList>
    </citation>
    <scope>NUCLEOTIDE SEQUENCE</scope>
</reference>
<feature type="region of interest" description="Disordered" evidence="7">
    <location>
        <begin position="219"/>
        <end position="238"/>
    </location>
</feature>
<feature type="compositionally biased region" description="Polar residues" evidence="7">
    <location>
        <begin position="248"/>
        <end position="258"/>
    </location>
</feature>
<dbReference type="EMBL" id="CAJOAX010009975">
    <property type="protein sequence ID" value="CAF4066550.1"/>
    <property type="molecule type" value="Genomic_DNA"/>
</dbReference>
<dbReference type="EMBL" id="CAJNOL010004600">
    <property type="protein sequence ID" value="CAF1591256.1"/>
    <property type="molecule type" value="Genomic_DNA"/>
</dbReference>
<evidence type="ECO:0000313" key="14">
    <source>
        <dbReference type="EMBL" id="CAF1591256.1"/>
    </source>
</evidence>
<dbReference type="EMBL" id="CAJOBD010000069">
    <property type="protein sequence ID" value="CAF3562322.1"/>
    <property type="molecule type" value="Genomic_DNA"/>
</dbReference>
<dbReference type="GO" id="GO:0005737">
    <property type="term" value="C:cytoplasm"/>
    <property type="evidence" value="ECO:0007669"/>
    <property type="project" value="UniProtKB-SubCell"/>
</dbReference>
<dbReference type="PANTHER" id="PTHR15350">
    <property type="entry name" value="COP9 SIGNALOSOME COMPLEX SUBUNIT 7/DENDRITIC CELL PROTEIN GA17"/>
    <property type="match status" value="1"/>
</dbReference>
<dbReference type="PROSITE" id="PS50250">
    <property type="entry name" value="PCI"/>
    <property type="match status" value="1"/>
</dbReference>
<keyword evidence="19" id="KW-1185">Reference proteome</keyword>
<comment type="subcellular location">
    <subcellularLocation>
        <location evidence="2">Cytoplasm</location>
    </subcellularLocation>
    <subcellularLocation>
        <location evidence="1">Nucleus</location>
    </subcellularLocation>
</comment>
<dbReference type="SMART" id="SM00088">
    <property type="entry name" value="PINT"/>
    <property type="match status" value="1"/>
</dbReference>
<comment type="similarity">
    <text evidence="3">Belongs to the CSN7/EIF3M family. CSN7 subfamily.</text>
</comment>
<evidence type="ECO:0000313" key="10">
    <source>
        <dbReference type="EMBL" id="CAF1034797.1"/>
    </source>
</evidence>
<dbReference type="EMBL" id="CAJNOH010003280">
    <property type="protein sequence ID" value="CAF1330361.1"/>
    <property type="molecule type" value="Genomic_DNA"/>
</dbReference>
<dbReference type="GO" id="GO:0010387">
    <property type="term" value="P:COP9 signalosome assembly"/>
    <property type="evidence" value="ECO:0007669"/>
    <property type="project" value="InterPro"/>
</dbReference>
<evidence type="ECO:0000313" key="19">
    <source>
        <dbReference type="Proteomes" id="UP000663870"/>
    </source>
</evidence>
<dbReference type="EMBL" id="CAJNOU010006379">
    <property type="protein sequence ID" value="CAF1503620.1"/>
    <property type="molecule type" value="Genomic_DNA"/>
</dbReference>
<dbReference type="EMBL" id="CAJOBE010010250">
    <property type="protein sequence ID" value="CAF4103769.1"/>
    <property type="molecule type" value="Genomic_DNA"/>
</dbReference>
<keyword evidence="4" id="KW-0963">Cytoplasm</keyword>
<evidence type="ECO:0000313" key="18">
    <source>
        <dbReference type="EMBL" id="CAF4103769.1"/>
    </source>
</evidence>
<dbReference type="Pfam" id="PF22061">
    <property type="entry name" value="CSN7_HB_subdom"/>
    <property type="match status" value="1"/>
</dbReference>
<dbReference type="InterPro" id="IPR000717">
    <property type="entry name" value="PCI_dom"/>
</dbReference>
<dbReference type="Pfam" id="PF01399">
    <property type="entry name" value="PCI"/>
    <property type="match status" value="1"/>
</dbReference>
<dbReference type="Proteomes" id="UP000663889">
    <property type="component" value="Unassembled WGS sequence"/>
</dbReference>
<dbReference type="Pfam" id="PF18392">
    <property type="entry name" value="CSN7a_helixI"/>
    <property type="match status" value="1"/>
</dbReference>
<dbReference type="InterPro" id="IPR041481">
    <property type="entry name" value="CSN7_helixI"/>
</dbReference>
<feature type="compositionally biased region" description="Basic residues" evidence="7">
    <location>
        <begin position="260"/>
        <end position="272"/>
    </location>
</feature>
<evidence type="ECO:0000256" key="6">
    <source>
        <dbReference type="ARBA" id="ARBA00023242"/>
    </source>
</evidence>
<name>A0A816A1C3_9BILA</name>